<protein>
    <submittedName>
        <fullName evidence="1">Uncharacterized protein</fullName>
    </submittedName>
</protein>
<dbReference type="Proteomes" id="UP000242561">
    <property type="component" value="Chromosome"/>
</dbReference>
<dbReference type="AlphaFoldDB" id="A0A1L3J9T5"/>
<organism evidence="1 2">
    <name type="scientific">Sphingorhabdus lutea</name>
    <dbReference type="NCBI Taxonomy" id="1913578"/>
    <lineage>
        <taxon>Bacteria</taxon>
        <taxon>Pseudomonadati</taxon>
        <taxon>Pseudomonadota</taxon>
        <taxon>Alphaproteobacteria</taxon>
        <taxon>Sphingomonadales</taxon>
        <taxon>Sphingomonadaceae</taxon>
        <taxon>Sphingorhabdus</taxon>
    </lineage>
</organism>
<dbReference type="RefSeq" id="WP_072558532.1">
    <property type="nucleotide sequence ID" value="NZ_CP018154.1"/>
</dbReference>
<name>A0A1L3J9T5_9SPHN</name>
<dbReference type="EMBL" id="CP018154">
    <property type="protein sequence ID" value="APG61885.1"/>
    <property type="molecule type" value="Genomic_DNA"/>
</dbReference>
<keyword evidence="2" id="KW-1185">Reference proteome</keyword>
<dbReference type="STRING" id="1913578.LPB140_02520"/>
<proteinExistence type="predicted"/>
<sequence length="73" mass="8346">MSEIKILQKMINQHLDDGLRVKIYLCKDFQQAFDAISVTNAEICSENFLNILSGDVTHLVNIKFITNISIFND</sequence>
<evidence type="ECO:0000313" key="2">
    <source>
        <dbReference type="Proteomes" id="UP000242561"/>
    </source>
</evidence>
<gene>
    <name evidence="1" type="ORF">LPB140_02520</name>
</gene>
<evidence type="ECO:0000313" key="1">
    <source>
        <dbReference type="EMBL" id="APG61885.1"/>
    </source>
</evidence>
<reference evidence="1 2" key="1">
    <citation type="submission" date="2016-11" db="EMBL/GenBank/DDBJ databases">
        <title>Sphingorhabdus sp. LPB0140, isolated from marine environment.</title>
        <authorList>
            <person name="Kim E."/>
            <person name="Yi H."/>
        </authorList>
    </citation>
    <scope>NUCLEOTIDE SEQUENCE [LARGE SCALE GENOMIC DNA]</scope>
    <source>
        <strain evidence="1 2">LPB0140</strain>
    </source>
</reference>
<dbReference type="KEGG" id="sphl:LPB140_02520"/>
<accession>A0A1L3J9T5</accession>